<name>A0A1I8HKJ5_9PLAT</name>
<feature type="region of interest" description="Disordered" evidence="1">
    <location>
        <begin position="167"/>
        <end position="207"/>
    </location>
</feature>
<dbReference type="Proteomes" id="UP000095280">
    <property type="component" value="Unplaced"/>
</dbReference>
<organism evidence="3 4">
    <name type="scientific">Macrostomum lignano</name>
    <dbReference type="NCBI Taxonomy" id="282301"/>
    <lineage>
        <taxon>Eukaryota</taxon>
        <taxon>Metazoa</taxon>
        <taxon>Spiralia</taxon>
        <taxon>Lophotrochozoa</taxon>
        <taxon>Platyhelminthes</taxon>
        <taxon>Rhabditophora</taxon>
        <taxon>Macrostomorpha</taxon>
        <taxon>Macrostomida</taxon>
        <taxon>Macrostomidae</taxon>
        <taxon>Macrostomum</taxon>
    </lineage>
</organism>
<dbReference type="InterPro" id="IPR002706">
    <property type="entry name" value="Xrcc1_N"/>
</dbReference>
<dbReference type="PANTHER" id="PTHR11370">
    <property type="entry name" value="DNA-REPAIR PROTEIN XRCC1"/>
    <property type="match status" value="1"/>
</dbReference>
<dbReference type="GO" id="GO:0003684">
    <property type="term" value="F:damaged DNA binding"/>
    <property type="evidence" value="ECO:0007669"/>
    <property type="project" value="InterPro"/>
</dbReference>
<reference evidence="4" key="1">
    <citation type="submission" date="2016-11" db="UniProtKB">
        <authorList>
            <consortium name="WormBaseParasite"/>
        </authorList>
    </citation>
    <scope>IDENTIFICATION</scope>
</reference>
<sequence>MHTVDLNKVSSYSSEDPAYPASNLLKSSGSHKWKCAKPGEPKAIVCFQLKSPVKIVQIDVGNEGSALVEVLVSRDADPTDTWQLSSLMSPADAKKGSDLNRVRSFQSDQLHKPACNEKWDKIRVVCSQPFSKSLQYGLSFIKFVSADEAATSGGTVHTKVGDFAIRDDDQDEIDDQKNGVGDDKKKPAAGKNGSEDSITRPGGFVLV</sequence>
<dbReference type="Gene3D" id="2.60.120.260">
    <property type="entry name" value="Galactose-binding domain-like"/>
    <property type="match status" value="1"/>
</dbReference>
<dbReference type="PANTHER" id="PTHR11370:SF5">
    <property type="entry name" value="DNA REPAIR PROTEIN XRCC1"/>
    <property type="match status" value="1"/>
</dbReference>
<dbReference type="GO" id="GO:0000012">
    <property type="term" value="P:single strand break repair"/>
    <property type="evidence" value="ECO:0007669"/>
    <property type="project" value="InterPro"/>
</dbReference>
<proteinExistence type="predicted"/>
<feature type="compositionally biased region" description="Basic and acidic residues" evidence="1">
    <location>
        <begin position="175"/>
        <end position="186"/>
    </location>
</feature>
<dbReference type="SUPFAM" id="SSF49785">
    <property type="entry name" value="Galactose-binding domain-like"/>
    <property type="match status" value="1"/>
</dbReference>
<evidence type="ECO:0000313" key="4">
    <source>
        <dbReference type="WBParaSite" id="maker-uti_cns_0006736-snap-gene-0.2-mRNA-1"/>
    </source>
</evidence>
<dbReference type="Pfam" id="PF01834">
    <property type="entry name" value="XRCC1_N"/>
    <property type="match status" value="1"/>
</dbReference>
<evidence type="ECO:0000313" key="3">
    <source>
        <dbReference type="Proteomes" id="UP000095280"/>
    </source>
</evidence>
<evidence type="ECO:0000256" key="1">
    <source>
        <dbReference type="SAM" id="MobiDB-lite"/>
    </source>
</evidence>
<dbReference type="WBParaSite" id="maker-uti_cns_0006736-snap-gene-0.2-mRNA-1">
    <property type="protein sequence ID" value="maker-uti_cns_0006736-snap-gene-0.2-mRNA-1"/>
    <property type="gene ID" value="maker-uti_cns_0006736-snap-gene-0.2"/>
</dbReference>
<dbReference type="InterPro" id="IPR008979">
    <property type="entry name" value="Galactose-bd-like_sf"/>
</dbReference>
<feature type="domain" description="DNA-repair protein Xrcc1 N-terminal" evidence="2">
    <location>
        <begin position="1"/>
        <end position="143"/>
    </location>
</feature>
<dbReference type="FunFam" id="2.60.120.260:FF:000025">
    <property type="entry name" value="DNA repair protein XRCC1 isoform X1"/>
    <property type="match status" value="1"/>
</dbReference>
<dbReference type="AlphaFoldDB" id="A0A1I8HKJ5"/>
<dbReference type="GO" id="GO:0005634">
    <property type="term" value="C:nucleus"/>
    <property type="evidence" value="ECO:0007669"/>
    <property type="project" value="InterPro"/>
</dbReference>
<dbReference type="GO" id="GO:0006284">
    <property type="term" value="P:base-excision repair"/>
    <property type="evidence" value="ECO:0007669"/>
    <property type="project" value="TreeGrafter"/>
</dbReference>
<protein>
    <submittedName>
        <fullName evidence="4">XRCC1_N domain-containing protein</fullName>
    </submittedName>
</protein>
<evidence type="ECO:0000259" key="2">
    <source>
        <dbReference type="Pfam" id="PF01834"/>
    </source>
</evidence>
<keyword evidence="3" id="KW-1185">Reference proteome</keyword>
<accession>A0A1I8HKJ5</accession>